<keyword evidence="1" id="KW-1133">Transmembrane helix</keyword>
<organism evidence="2">
    <name type="scientific">Oikopleura dioica</name>
    <name type="common">Tunicate</name>
    <dbReference type="NCBI Taxonomy" id="34765"/>
    <lineage>
        <taxon>Eukaryota</taxon>
        <taxon>Metazoa</taxon>
        <taxon>Chordata</taxon>
        <taxon>Tunicata</taxon>
        <taxon>Appendicularia</taxon>
        <taxon>Copelata</taxon>
        <taxon>Oikopleuridae</taxon>
        <taxon>Oikopleura</taxon>
    </lineage>
</organism>
<keyword evidence="1" id="KW-0472">Membrane</keyword>
<name>E4XEC2_OIKDI</name>
<feature type="transmembrane region" description="Helical" evidence="1">
    <location>
        <begin position="51"/>
        <end position="69"/>
    </location>
</feature>
<evidence type="ECO:0000313" key="3">
    <source>
        <dbReference type="Proteomes" id="UP000001307"/>
    </source>
</evidence>
<feature type="transmembrane region" description="Helical" evidence="1">
    <location>
        <begin position="117"/>
        <end position="139"/>
    </location>
</feature>
<evidence type="ECO:0000256" key="1">
    <source>
        <dbReference type="SAM" id="Phobius"/>
    </source>
</evidence>
<reference evidence="2" key="1">
    <citation type="journal article" date="2010" name="Science">
        <title>Plasticity of animal genome architecture unmasked by rapid evolution of a pelagic tunicate.</title>
        <authorList>
            <person name="Denoeud F."/>
            <person name="Henriet S."/>
            <person name="Mungpakdee S."/>
            <person name="Aury J.M."/>
            <person name="Da Silva C."/>
            <person name="Brinkmann H."/>
            <person name="Mikhaleva J."/>
            <person name="Olsen L.C."/>
            <person name="Jubin C."/>
            <person name="Canestro C."/>
            <person name="Bouquet J.M."/>
            <person name="Danks G."/>
            <person name="Poulain J."/>
            <person name="Campsteijn C."/>
            <person name="Adamski M."/>
            <person name="Cross I."/>
            <person name="Yadetie F."/>
            <person name="Muffato M."/>
            <person name="Louis A."/>
            <person name="Butcher S."/>
            <person name="Tsagkogeorga G."/>
            <person name="Konrad A."/>
            <person name="Singh S."/>
            <person name="Jensen M.F."/>
            <person name="Cong E.H."/>
            <person name="Eikeseth-Otteraa H."/>
            <person name="Noel B."/>
            <person name="Anthouard V."/>
            <person name="Porcel B.M."/>
            <person name="Kachouri-Lafond R."/>
            <person name="Nishino A."/>
            <person name="Ugolini M."/>
            <person name="Chourrout P."/>
            <person name="Nishida H."/>
            <person name="Aasland R."/>
            <person name="Huzurbazar S."/>
            <person name="Westhof E."/>
            <person name="Delsuc F."/>
            <person name="Lehrach H."/>
            <person name="Reinhardt R."/>
            <person name="Weissenbach J."/>
            <person name="Roy S.W."/>
            <person name="Artiguenave F."/>
            <person name="Postlethwait J.H."/>
            <person name="Manak J.R."/>
            <person name="Thompson E.M."/>
            <person name="Jaillon O."/>
            <person name="Du Pasquier L."/>
            <person name="Boudinot P."/>
            <person name="Liberles D.A."/>
            <person name="Volff J.N."/>
            <person name="Philippe H."/>
            <person name="Lenhard B."/>
            <person name="Roest Crollius H."/>
            <person name="Wincker P."/>
            <person name="Chourrout D."/>
        </authorList>
    </citation>
    <scope>NUCLEOTIDE SEQUENCE [LARGE SCALE GENOMIC DNA]</scope>
</reference>
<dbReference type="Proteomes" id="UP000001307">
    <property type="component" value="Unassembled WGS sequence"/>
</dbReference>
<dbReference type="AlphaFoldDB" id="E4XEC2"/>
<dbReference type="OrthoDB" id="10285592at2759"/>
<feature type="transmembrane region" description="Helical" evidence="1">
    <location>
        <begin position="194"/>
        <end position="214"/>
    </location>
</feature>
<gene>
    <name evidence="2" type="ORF">GSOID_T00008528001</name>
</gene>
<dbReference type="EMBL" id="FN653041">
    <property type="protein sequence ID" value="CBY09525.1"/>
    <property type="molecule type" value="Genomic_DNA"/>
</dbReference>
<protein>
    <submittedName>
        <fullName evidence="2">Uncharacterized protein</fullName>
    </submittedName>
</protein>
<sequence length="305" mass="34344">MILTAKQLRKFTSLRWLHPHSLSGVVVFLLGLSITISSIFGNFYLVNSNILQIYLLACALNCIFGASILQGPPDVQLGFKYGICLQLCLCYICFRLRPEQLHFSWKLVELAYFDKAVAIALLMMVVYTIIGGVKTLITGKDLFGNKTERKMAGILLLGGFGILLMSLYPLQLAFEGENWLKCVTKVYPYQRQGFSGYVYVPTTWAISMIFFAVTLQVRKIITVNQLVFCGIGSVIGILIFTVIMQEYHIPFISTQKLFITCGQSEESSWSSWANEALDFSAGAQKLWGMILGRPLSYPIWYKSEL</sequence>
<proteinExistence type="predicted"/>
<keyword evidence="1" id="KW-0812">Transmembrane</keyword>
<feature type="transmembrane region" description="Helical" evidence="1">
    <location>
        <begin position="151"/>
        <end position="174"/>
    </location>
</feature>
<dbReference type="InParanoid" id="E4XEC2"/>
<keyword evidence="3" id="KW-1185">Reference proteome</keyword>
<feature type="transmembrane region" description="Helical" evidence="1">
    <location>
        <begin position="21"/>
        <end position="45"/>
    </location>
</feature>
<accession>E4XEC2</accession>
<evidence type="ECO:0000313" key="2">
    <source>
        <dbReference type="EMBL" id="CBY09525.1"/>
    </source>
</evidence>
<feature type="transmembrane region" description="Helical" evidence="1">
    <location>
        <begin position="226"/>
        <end position="244"/>
    </location>
</feature>